<dbReference type="Pfam" id="PF00650">
    <property type="entry name" value="CRAL_TRIO"/>
    <property type="match status" value="1"/>
</dbReference>
<dbReference type="PROSITE" id="PS50191">
    <property type="entry name" value="CRAL_TRIO"/>
    <property type="match status" value="1"/>
</dbReference>
<reference evidence="2 3" key="2">
    <citation type="journal article" date="2010" name="Nucleic Acids Res.">
        <title>BeetleBase in 2010: revisions to provide comprehensive genomic information for Tribolium castaneum.</title>
        <authorList>
            <person name="Kim H.S."/>
            <person name="Murphy T."/>
            <person name="Xia J."/>
            <person name="Caragea D."/>
            <person name="Park Y."/>
            <person name="Beeman R.W."/>
            <person name="Lorenzen M.D."/>
            <person name="Butcher S."/>
            <person name="Manak J.R."/>
            <person name="Brown S.J."/>
        </authorList>
    </citation>
    <scope>GENOME REANNOTATION</scope>
    <source>
        <strain evidence="2 3">Georgia GA2</strain>
    </source>
</reference>
<dbReference type="EMBL" id="KQ971348">
    <property type="protein sequence ID" value="EFA05518.1"/>
    <property type="molecule type" value="Genomic_DNA"/>
</dbReference>
<dbReference type="Proteomes" id="UP000007266">
    <property type="component" value="Linkage group 6"/>
</dbReference>
<dbReference type="InterPro" id="IPR001251">
    <property type="entry name" value="CRAL-TRIO_dom"/>
</dbReference>
<dbReference type="InterPro" id="IPR036273">
    <property type="entry name" value="CRAL/TRIO_N_dom_sf"/>
</dbReference>
<organism evidence="2 3">
    <name type="scientific">Tribolium castaneum</name>
    <name type="common">Red flour beetle</name>
    <dbReference type="NCBI Taxonomy" id="7070"/>
    <lineage>
        <taxon>Eukaryota</taxon>
        <taxon>Metazoa</taxon>
        <taxon>Ecdysozoa</taxon>
        <taxon>Arthropoda</taxon>
        <taxon>Hexapoda</taxon>
        <taxon>Insecta</taxon>
        <taxon>Pterygota</taxon>
        <taxon>Neoptera</taxon>
        <taxon>Endopterygota</taxon>
        <taxon>Coleoptera</taxon>
        <taxon>Polyphaga</taxon>
        <taxon>Cucujiformia</taxon>
        <taxon>Tenebrionidae</taxon>
        <taxon>Tenebrionidae incertae sedis</taxon>
        <taxon>Tribolium</taxon>
    </lineage>
</organism>
<proteinExistence type="predicted"/>
<dbReference type="InterPro" id="IPR036865">
    <property type="entry name" value="CRAL-TRIO_dom_sf"/>
</dbReference>
<dbReference type="SUPFAM" id="SSF46938">
    <property type="entry name" value="CRAL/TRIO N-terminal domain"/>
    <property type="match status" value="1"/>
</dbReference>
<dbReference type="CDD" id="cd00170">
    <property type="entry name" value="SEC14"/>
    <property type="match status" value="1"/>
</dbReference>
<evidence type="ECO:0000259" key="1">
    <source>
        <dbReference type="PROSITE" id="PS50191"/>
    </source>
</evidence>
<protein>
    <submittedName>
        <fullName evidence="2">Alpha-tocopherol transfer protein-like</fullName>
    </submittedName>
</protein>
<dbReference type="Gene3D" id="3.40.525.10">
    <property type="entry name" value="CRAL-TRIO lipid binding domain"/>
    <property type="match status" value="1"/>
</dbReference>
<evidence type="ECO:0000313" key="3">
    <source>
        <dbReference type="Proteomes" id="UP000007266"/>
    </source>
</evidence>
<sequence length="306" mass="35511">MSHYLQPISEAQKIEILKTFGRTPETVKSDIEAIEEWLKKQPHLQKIPTDIPIENFLHLAKFSVEGTKRLIDDFYTIRSQLPRIFNTKEVNPNSEILAKYADISYFIPLPKLTSDLSRVIVCKFIEDSELFNPIYSYIWSVNVNVIRLLDDFAVNNIVIYDLEHCTLRHLAKITPTMLKIFPEIRKKILNRSVKSVNLVNCSSLTDYFLRFFKPLASQKVVERICVHNDLQSLHQVVPKEVLPKDYGGEEKSLKELNDLLKCKVRESRDVFDNLDNFTVDETLRPAKLVNDDILGVYGNFKRLAID</sequence>
<dbReference type="SUPFAM" id="SSF52087">
    <property type="entry name" value="CRAL/TRIO domain"/>
    <property type="match status" value="1"/>
</dbReference>
<dbReference type="OMA" id="YIERCIV"/>
<reference evidence="2 3" key="1">
    <citation type="journal article" date="2008" name="Nature">
        <title>The genome of the model beetle and pest Tribolium castaneum.</title>
        <authorList>
            <consortium name="Tribolium Genome Sequencing Consortium"/>
            <person name="Richards S."/>
            <person name="Gibbs R.A."/>
            <person name="Weinstock G.M."/>
            <person name="Brown S.J."/>
            <person name="Denell R."/>
            <person name="Beeman R.W."/>
            <person name="Gibbs R."/>
            <person name="Beeman R.W."/>
            <person name="Brown S.J."/>
            <person name="Bucher G."/>
            <person name="Friedrich M."/>
            <person name="Grimmelikhuijzen C.J."/>
            <person name="Klingler M."/>
            <person name="Lorenzen M."/>
            <person name="Richards S."/>
            <person name="Roth S."/>
            <person name="Schroder R."/>
            <person name="Tautz D."/>
            <person name="Zdobnov E.M."/>
            <person name="Muzny D."/>
            <person name="Gibbs R.A."/>
            <person name="Weinstock G.M."/>
            <person name="Attaway T."/>
            <person name="Bell S."/>
            <person name="Buhay C.J."/>
            <person name="Chandrabose M.N."/>
            <person name="Chavez D."/>
            <person name="Clerk-Blankenburg K.P."/>
            <person name="Cree A."/>
            <person name="Dao M."/>
            <person name="Davis C."/>
            <person name="Chacko J."/>
            <person name="Dinh H."/>
            <person name="Dugan-Rocha S."/>
            <person name="Fowler G."/>
            <person name="Garner T.T."/>
            <person name="Garnes J."/>
            <person name="Gnirke A."/>
            <person name="Hawes A."/>
            <person name="Hernandez J."/>
            <person name="Hines S."/>
            <person name="Holder M."/>
            <person name="Hume J."/>
            <person name="Jhangiani S.N."/>
            <person name="Joshi V."/>
            <person name="Khan Z.M."/>
            <person name="Jackson L."/>
            <person name="Kovar C."/>
            <person name="Kowis A."/>
            <person name="Lee S."/>
            <person name="Lewis L.R."/>
            <person name="Margolis J."/>
            <person name="Morgan M."/>
            <person name="Nazareth L.V."/>
            <person name="Nguyen N."/>
            <person name="Okwuonu G."/>
            <person name="Parker D."/>
            <person name="Richards S."/>
            <person name="Ruiz S.J."/>
            <person name="Santibanez J."/>
            <person name="Savard J."/>
            <person name="Scherer S.E."/>
            <person name="Schneider B."/>
            <person name="Sodergren E."/>
            <person name="Tautz D."/>
            <person name="Vattahil S."/>
            <person name="Villasana D."/>
            <person name="White C.S."/>
            <person name="Wright R."/>
            <person name="Park Y."/>
            <person name="Beeman R.W."/>
            <person name="Lord J."/>
            <person name="Oppert B."/>
            <person name="Lorenzen M."/>
            <person name="Brown S."/>
            <person name="Wang L."/>
            <person name="Savard J."/>
            <person name="Tautz D."/>
            <person name="Richards S."/>
            <person name="Weinstock G."/>
            <person name="Gibbs R.A."/>
            <person name="Liu Y."/>
            <person name="Worley K."/>
            <person name="Weinstock G."/>
            <person name="Elsik C.G."/>
            <person name="Reese J.T."/>
            <person name="Elhaik E."/>
            <person name="Landan G."/>
            <person name="Graur D."/>
            <person name="Arensburger P."/>
            <person name="Atkinson P."/>
            <person name="Beeman R.W."/>
            <person name="Beidler J."/>
            <person name="Brown S.J."/>
            <person name="Demuth J.P."/>
            <person name="Drury D.W."/>
            <person name="Du Y.Z."/>
            <person name="Fujiwara H."/>
            <person name="Lorenzen M."/>
            <person name="Maselli V."/>
            <person name="Osanai M."/>
            <person name="Park Y."/>
            <person name="Robertson H.M."/>
            <person name="Tu Z."/>
            <person name="Wang J.J."/>
            <person name="Wang S."/>
            <person name="Richards S."/>
            <person name="Song H."/>
            <person name="Zhang L."/>
            <person name="Sodergren E."/>
            <person name="Werner D."/>
            <person name="Stanke M."/>
            <person name="Morgenstern B."/>
            <person name="Solovyev V."/>
            <person name="Kosarev P."/>
            <person name="Brown G."/>
            <person name="Chen H.C."/>
            <person name="Ermolaeva O."/>
            <person name="Hlavina W."/>
            <person name="Kapustin Y."/>
            <person name="Kiryutin B."/>
            <person name="Kitts P."/>
            <person name="Maglott D."/>
            <person name="Pruitt K."/>
            <person name="Sapojnikov V."/>
            <person name="Souvorov A."/>
            <person name="Mackey A.J."/>
            <person name="Waterhouse R.M."/>
            <person name="Wyder S."/>
            <person name="Zdobnov E.M."/>
            <person name="Zdobnov E.M."/>
            <person name="Wyder S."/>
            <person name="Kriventseva E.V."/>
            <person name="Kadowaki T."/>
            <person name="Bork P."/>
            <person name="Aranda M."/>
            <person name="Bao R."/>
            <person name="Beermann A."/>
            <person name="Berns N."/>
            <person name="Bolognesi R."/>
            <person name="Bonneton F."/>
            <person name="Bopp D."/>
            <person name="Brown S.J."/>
            <person name="Bucher G."/>
            <person name="Butts T."/>
            <person name="Chaumot A."/>
            <person name="Denell R.E."/>
            <person name="Ferrier D.E."/>
            <person name="Friedrich M."/>
            <person name="Gordon C.M."/>
            <person name="Jindra M."/>
            <person name="Klingler M."/>
            <person name="Lan Q."/>
            <person name="Lattorff H.M."/>
            <person name="Laudet V."/>
            <person name="von Levetsow C."/>
            <person name="Liu Z."/>
            <person name="Lutz R."/>
            <person name="Lynch J.A."/>
            <person name="da Fonseca R.N."/>
            <person name="Posnien N."/>
            <person name="Reuter R."/>
            <person name="Roth S."/>
            <person name="Savard J."/>
            <person name="Schinko J.B."/>
            <person name="Schmitt C."/>
            <person name="Schoppmeier M."/>
            <person name="Schroder R."/>
            <person name="Shippy T.D."/>
            <person name="Simonnet F."/>
            <person name="Marques-Souza H."/>
            <person name="Tautz D."/>
            <person name="Tomoyasu Y."/>
            <person name="Trauner J."/>
            <person name="Van der Zee M."/>
            <person name="Vervoort M."/>
            <person name="Wittkopp N."/>
            <person name="Wimmer E.A."/>
            <person name="Yang X."/>
            <person name="Jones A.K."/>
            <person name="Sattelle D.B."/>
            <person name="Ebert P.R."/>
            <person name="Nelson D."/>
            <person name="Scott J.G."/>
            <person name="Beeman R.W."/>
            <person name="Muthukrishnan S."/>
            <person name="Kramer K.J."/>
            <person name="Arakane Y."/>
            <person name="Beeman R.W."/>
            <person name="Zhu Q."/>
            <person name="Hogenkamp D."/>
            <person name="Dixit R."/>
            <person name="Oppert B."/>
            <person name="Jiang H."/>
            <person name="Zou Z."/>
            <person name="Marshall J."/>
            <person name="Elpidina E."/>
            <person name="Vinokurov K."/>
            <person name="Oppert C."/>
            <person name="Zou Z."/>
            <person name="Evans J."/>
            <person name="Lu Z."/>
            <person name="Zhao P."/>
            <person name="Sumathipala N."/>
            <person name="Altincicek B."/>
            <person name="Vilcinskas A."/>
            <person name="Williams M."/>
            <person name="Hultmark D."/>
            <person name="Hetru C."/>
            <person name="Jiang H."/>
            <person name="Grimmelikhuijzen C.J."/>
            <person name="Hauser F."/>
            <person name="Cazzamali G."/>
            <person name="Williamson M."/>
            <person name="Park Y."/>
            <person name="Li B."/>
            <person name="Tanaka Y."/>
            <person name="Predel R."/>
            <person name="Neupert S."/>
            <person name="Schachtner J."/>
            <person name="Verleyen P."/>
            <person name="Raible F."/>
            <person name="Bork P."/>
            <person name="Friedrich M."/>
            <person name="Walden K.K."/>
            <person name="Robertson H.M."/>
            <person name="Angeli S."/>
            <person name="Foret S."/>
            <person name="Bucher G."/>
            <person name="Schuetz S."/>
            <person name="Maleszka R."/>
            <person name="Wimmer E.A."/>
            <person name="Beeman R.W."/>
            <person name="Lorenzen M."/>
            <person name="Tomoyasu Y."/>
            <person name="Miller S.C."/>
            <person name="Grossmann D."/>
            <person name="Bucher G."/>
        </authorList>
    </citation>
    <scope>NUCLEOTIDE SEQUENCE [LARGE SCALE GENOMIC DNA]</scope>
    <source>
        <strain evidence="2 3">Georgia GA2</strain>
    </source>
</reference>
<dbReference type="InParanoid" id="D2A3L2"/>
<dbReference type="PRINTS" id="PR00180">
    <property type="entry name" value="CRETINALDHBP"/>
</dbReference>
<evidence type="ECO:0000313" key="2">
    <source>
        <dbReference type="EMBL" id="EFA05518.1"/>
    </source>
</evidence>
<dbReference type="PANTHER" id="PTHR10174:SF222">
    <property type="entry name" value="GH10083P-RELATED"/>
    <property type="match status" value="1"/>
</dbReference>
<gene>
    <name evidence="2" type="primary">AUGUSTUS-3.0.2_15705</name>
    <name evidence="2" type="ORF">TcasGA2_TC015705</name>
</gene>
<dbReference type="OrthoDB" id="6575879at2759"/>
<dbReference type="HOGENOM" id="CLU_046597_3_0_1"/>
<name>D2A3L2_TRICA</name>
<accession>D2A3L2</accession>
<dbReference type="GO" id="GO:1902936">
    <property type="term" value="F:phosphatidylinositol bisphosphate binding"/>
    <property type="evidence" value="ECO:0000318"/>
    <property type="project" value="GO_Central"/>
</dbReference>
<dbReference type="eggNOG" id="KOG1471">
    <property type="taxonomic scope" value="Eukaryota"/>
</dbReference>
<keyword evidence="3" id="KW-1185">Reference proteome</keyword>
<dbReference type="PhylomeDB" id="D2A3L2"/>
<dbReference type="PANTHER" id="PTHR10174">
    <property type="entry name" value="ALPHA-TOCOPHEROL TRANSFER PROTEIN-RELATED"/>
    <property type="match status" value="1"/>
</dbReference>
<feature type="domain" description="CRAL-TRIO" evidence="1">
    <location>
        <begin position="158"/>
        <end position="254"/>
    </location>
</feature>
<dbReference type="AlphaFoldDB" id="D2A3L2"/>